<keyword evidence="12" id="KW-0411">Iron-sulfur</keyword>
<dbReference type="SUPFAM" id="SSF50022">
    <property type="entry name" value="ISP domain"/>
    <property type="match status" value="1"/>
</dbReference>
<evidence type="ECO:0000256" key="5">
    <source>
        <dbReference type="ARBA" id="ARBA00022692"/>
    </source>
</evidence>
<dbReference type="InterPro" id="IPR017941">
    <property type="entry name" value="Rieske_2Fe-2S"/>
</dbReference>
<dbReference type="Gene3D" id="2.102.10.10">
    <property type="entry name" value="Rieske [2Fe-2S] iron-sulphur domain"/>
    <property type="match status" value="1"/>
</dbReference>
<dbReference type="SUPFAM" id="SSF55961">
    <property type="entry name" value="Bet v1-like"/>
    <property type="match status" value="1"/>
</dbReference>
<evidence type="ECO:0000313" key="15">
    <source>
        <dbReference type="EMBL" id="CAJ1959028.1"/>
    </source>
</evidence>
<dbReference type="GO" id="GO:0046872">
    <property type="term" value="F:metal ion binding"/>
    <property type="evidence" value="ECO:0007669"/>
    <property type="project" value="UniProtKB-KW"/>
</dbReference>
<dbReference type="InterPro" id="IPR013626">
    <property type="entry name" value="PaO"/>
</dbReference>
<evidence type="ECO:0000256" key="3">
    <source>
        <dbReference type="ARBA" id="ARBA00022528"/>
    </source>
</evidence>
<dbReference type="PROSITE" id="PS51296">
    <property type="entry name" value="RIESKE"/>
    <property type="match status" value="1"/>
</dbReference>
<dbReference type="Pfam" id="PF08417">
    <property type="entry name" value="PaO"/>
    <property type="match status" value="1"/>
</dbReference>
<name>A0AAD2G3K7_9STRA</name>
<keyword evidence="9" id="KW-1133">Transmembrane helix</keyword>
<keyword evidence="4" id="KW-0934">Plastid</keyword>
<dbReference type="PANTHER" id="PTHR21266:SF32">
    <property type="entry name" value="CHOLESTEROL 7-DESATURASE NVD"/>
    <property type="match status" value="1"/>
</dbReference>
<evidence type="ECO:0000256" key="1">
    <source>
        <dbReference type="ARBA" id="ARBA00004229"/>
    </source>
</evidence>
<evidence type="ECO:0000256" key="12">
    <source>
        <dbReference type="ARBA" id="ARBA00023014"/>
    </source>
</evidence>
<dbReference type="AlphaFoldDB" id="A0AAD2G3K7"/>
<organism evidence="15 16">
    <name type="scientific">Cylindrotheca closterium</name>
    <dbReference type="NCBI Taxonomy" id="2856"/>
    <lineage>
        <taxon>Eukaryota</taxon>
        <taxon>Sar</taxon>
        <taxon>Stramenopiles</taxon>
        <taxon>Ochrophyta</taxon>
        <taxon>Bacillariophyta</taxon>
        <taxon>Bacillariophyceae</taxon>
        <taxon>Bacillariophycidae</taxon>
        <taxon>Bacillariales</taxon>
        <taxon>Bacillariaceae</taxon>
        <taxon>Cylindrotheca</taxon>
    </lineage>
</organism>
<keyword evidence="10" id="KW-0560">Oxidoreductase</keyword>
<keyword evidence="5" id="KW-0812">Transmembrane</keyword>
<proteinExistence type="predicted"/>
<keyword evidence="13" id="KW-0472">Membrane</keyword>
<dbReference type="InterPro" id="IPR050584">
    <property type="entry name" value="Cholesterol_7-desaturase"/>
</dbReference>
<reference evidence="15" key="1">
    <citation type="submission" date="2023-08" db="EMBL/GenBank/DDBJ databases">
        <authorList>
            <person name="Audoor S."/>
            <person name="Bilcke G."/>
        </authorList>
    </citation>
    <scope>NUCLEOTIDE SEQUENCE</scope>
</reference>
<evidence type="ECO:0000256" key="7">
    <source>
        <dbReference type="ARBA" id="ARBA00022723"/>
    </source>
</evidence>
<evidence type="ECO:0000256" key="10">
    <source>
        <dbReference type="ARBA" id="ARBA00023002"/>
    </source>
</evidence>
<evidence type="ECO:0000259" key="14">
    <source>
        <dbReference type="PROSITE" id="PS51296"/>
    </source>
</evidence>
<keyword evidence="16" id="KW-1185">Reference proteome</keyword>
<comment type="subcellular location">
    <subcellularLocation>
        <location evidence="2">Membrane</location>
    </subcellularLocation>
    <subcellularLocation>
        <location evidence="1">Plastid</location>
        <location evidence="1">Chloroplast</location>
    </subcellularLocation>
</comment>
<evidence type="ECO:0000256" key="4">
    <source>
        <dbReference type="ARBA" id="ARBA00022640"/>
    </source>
</evidence>
<keyword evidence="3" id="KW-0150">Chloroplast</keyword>
<dbReference type="GO" id="GO:0009507">
    <property type="term" value="C:chloroplast"/>
    <property type="evidence" value="ECO:0007669"/>
    <property type="project" value="UniProtKB-SubCell"/>
</dbReference>
<gene>
    <name evidence="15" type="ORF">CYCCA115_LOCUS17472</name>
</gene>
<feature type="domain" description="Rieske" evidence="14">
    <location>
        <begin position="1"/>
        <end position="90"/>
    </location>
</feature>
<dbReference type="EMBL" id="CAKOGP040001980">
    <property type="protein sequence ID" value="CAJ1959028.1"/>
    <property type="molecule type" value="Genomic_DNA"/>
</dbReference>
<protein>
    <recommendedName>
        <fullName evidence="14">Rieske domain-containing protein</fullName>
    </recommendedName>
</protein>
<keyword evidence="6" id="KW-0001">2Fe-2S</keyword>
<dbReference type="GO" id="GO:0016020">
    <property type="term" value="C:membrane"/>
    <property type="evidence" value="ECO:0007669"/>
    <property type="project" value="UniProtKB-SubCell"/>
</dbReference>
<evidence type="ECO:0000256" key="9">
    <source>
        <dbReference type="ARBA" id="ARBA00022989"/>
    </source>
</evidence>
<evidence type="ECO:0000256" key="8">
    <source>
        <dbReference type="ARBA" id="ARBA00022946"/>
    </source>
</evidence>
<evidence type="ECO:0000313" key="16">
    <source>
        <dbReference type="Proteomes" id="UP001295423"/>
    </source>
</evidence>
<evidence type="ECO:0000256" key="2">
    <source>
        <dbReference type="ARBA" id="ARBA00004370"/>
    </source>
</evidence>
<evidence type="ECO:0000256" key="13">
    <source>
        <dbReference type="ARBA" id="ARBA00023136"/>
    </source>
</evidence>
<accession>A0AAD2G3K7</accession>
<keyword evidence="11" id="KW-0408">Iron</keyword>
<dbReference type="PANTHER" id="PTHR21266">
    <property type="entry name" value="IRON-SULFUR DOMAIN CONTAINING PROTEIN"/>
    <property type="match status" value="1"/>
</dbReference>
<dbReference type="Gene3D" id="3.90.380.10">
    <property type="entry name" value="Naphthalene 1,2-dioxygenase Alpha Subunit, Chain A, domain 1"/>
    <property type="match status" value="1"/>
</dbReference>
<comment type="caution">
    <text evidence="15">The sequence shown here is derived from an EMBL/GenBank/DDBJ whole genome shotgun (WGS) entry which is preliminary data.</text>
</comment>
<dbReference type="Proteomes" id="UP001295423">
    <property type="component" value="Unassembled WGS sequence"/>
</dbReference>
<evidence type="ECO:0000256" key="11">
    <source>
        <dbReference type="ARBA" id="ARBA00023004"/>
    </source>
</evidence>
<evidence type="ECO:0000256" key="6">
    <source>
        <dbReference type="ARBA" id="ARBA00022714"/>
    </source>
</evidence>
<dbReference type="GO" id="GO:0051537">
    <property type="term" value="F:2 iron, 2 sulfur cluster binding"/>
    <property type="evidence" value="ECO:0007669"/>
    <property type="project" value="UniProtKB-KW"/>
</dbReference>
<dbReference type="InterPro" id="IPR036922">
    <property type="entry name" value="Rieske_2Fe-2S_sf"/>
</dbReference>
<keyword evidence="7" id="KW-0479">Metal-binding</keyword>
<dbReference type="Pfam" id="PF00355">
    <property type="entry name" value="Rieske"/>
    <property type="match status" value="1"/>
</dbReference>
<keyword evidence="8" id="KW-0809">Transit peptide</keyword>
<dbReference type="GO" id="GO:0010277">
    <property type="term" value="F:chlorophyllide a oxygenase activity"/>
    <property type="evidence" value="ECO:0007669"/>
    <property type="project" value="InterPro"/>
</dbReference>
<sequence length="416" mass="47167">MGEPFAVWKNPMTNSWSVMSDVCPHRLAPLSQGRINEETGCVECGYHGWQFQNDGTVSVIPQMDKGKSSVEKVKPATSFAVHETGDLLWAFLPTNLHGESFPKTLLHEDYYFPGLKMDMARDATYYVQEMPSSFHMIVENGLDPAHFSFAHCGVIARRDDAAPMPDMKVVSSNFTNLDIYTTYKRNGESRERIYSYQRPCLLYNKEKVPSSNQEDKSTWLPAVLFFLVPIREGRTRIITSVEKVSKSYLPAWVTHLATRRLFEGDYFVHQAELNRVEKNLKYVEPTTSDTGPRAWNKWMQQYGFSDSPAHTFGTASKENLVPMNFAEMQNPWRIHTSTCSKCRAVLRRARKTQRWSILGGILGASLLQGRKKLSVAYLVLSAGILLHFLAKKVTTLMEGSSHPSDAPERSFSMSAK</sequence>